<feature type="coiled-coil region" evidence="9">
    <location>
        <begin position="1593"/>
        <end position="1655"/>
    </location>
</feature>
<feature type="domain" description="EML-like first beta-propeller" evidence="11">
    <location>
        <begin position="148"/>
        <end position="357"/>
    </location>
</feature>
<gene>
    <name evidence="13" type="primary">CFAP44</name>
</gene>
<dbReference type="GeneID" id="106490545"/>
<proteinExistence type="predicted"/>
<evidence type="ECO:0000256" key="7">
    <source>
        <dbReference type="ARBA" id="ARBA00023273"/>
    </source>
</evidence>
<dbReference type="Pfam" id="PF00400">
    <property type="entry name" value="WD40"/>
    <property type="match status" value="2"/>
</dbReference>
<keyword evidence="4" id="KW-0677">Repeat</keyword>
<dbReference type="InterPro" id="IPR055439">
    <property type="entry name" value="Beta-prop_EML_1st"/>
</dbReference>
<evidence type="ECO:0000256" key="3">
    <source>
        <dbReference type="ARBA" id="ARBA00022574"/>
    </source>
</evidence>
<keyword evidence="5 9" id="KW-0175">Coiled coil</keyword>
<dbReference type="InterPro" id="IPR001680">
    <property type="entry name" value="WD40_rpt"/>
</dbReference>
<reference evidence="13" key="2">
    <citation type="submission" date="2025-08" db="UniProtKB">
        <authorList>
            <consortium name="RefSeq"/>
        </authorList>
    </citation>
    <scope>IDENTIFICATION</scope>
    <source>
        <tissue evidence="13">Blood</tissue>
    </source>
</reference>
<dbReference type="InterPro" id="IPR036322">
    <property type="entry name" value="WD40_repeat_dom_sf"/>
</dbReference>
<keyword evidence="3 8" id="KW-0853">WD repeat</keyword>
<feature type="coiled-coil region" evidence="9">
    <location>
        <begin position="1510"/>
        <end position="1565"/>
    </location>
</feature>
<evidence type="ECO:0000256" key="8">
    <source>
        <dbReference type="PROSITE-ProRule" id="PRU00221"/>
    </source>
</evidence>
<feature type="compositionally biased region" description="Acidic residues" evidence="10">
    <location>
        <begin position="1454"/>
        <end position="1487"/>
    </location>
</feature>
<feature type="region of interest" description="Disordered" evidence="10">
    <location>
        <begin position="1804"/>
        <end position="1834"/>
    </location>
</feature>
<organism evidence="12 13">
    <name type="scientific">Apteryx mantelli</name>
    <name type="common">North Island brown kiwi</name>
    <dbReference type="NCBI Taxonomy" id="2696672"/>
    <lineage>
        <taxon>Eukaryota</taxon>
        <taxon>Metazoa</taxon>
        <taxon>Chordata</taxon>
        <taxon>Craniata</taxon>
        <taxon>Vertebrata</taxon>
        <taxon>Euteleostomi</taxon>
        <taxon>Archelosauria</taxon>
        <taxon>Archosauria</taxon>
        <taxon>Dinosauria</taxon>
        <taxon>Saurischia</taxon>
        <taxon>Theropoda</taxon>
        <taxon>Coelurosauria</taxon>
        <taxon>Aves</taxon>
        <taxon>Palaeognathae</taxon>
        <taxon>Apterygiformes</taxon>
        <taxon>Apterygidae</taxon>
        <taxon>Apteryx</taxon>
    </lineage>
</organism>
<keyword evidence="13" id="KW-0969">Cilium</keyword>
<reference evidence="12" key="1">
    <citation type="submission" date="2025-05" db="UniProtKB">
        <authorList>
            <consortium name="RefSeq"/>
        </authorList>
    </citation>
    <scope>NUCLEOTIDE SEQUENCE [LARGE SCALE GENOMIC DNA]</scope>
</reference>
<evidence type="ECO:0000256" key="6">
    <source>
        <dbReference type="ARBA" id="ARBA00023212"/>
    </source>
</evidence>
<feature type="repeat" description="WD" evidence="8">
    <location>
        <begin position="340"/>
        <end position="362"/>
    </location>
</feature>
<dbReference type="PANTHER" id="PTHR14885:SF3">
    <property type="entry name" value="CILIA- AND FLAGELLA-ASSOCIATED PROTEIN 44"/>
    <property type="match status" value="1"/>
</dbReference>
<feature type="coiled-coil region" evidence="9">
    <location>
        <begin position="873"/>
        <end position="907"/>
    </location>
</feature>
<dbReference type="InterPro" id="IPR019775">
    <property type="entry name" value="WD40_repeat_CS"/>
</dbReference>
<feature type="repeat" description="WD" evidence="8">
    <location>
        <begin position="531"/>
        <end position="565"/>
    </location>
</feature>
<comment type="subcellular location">
    <subcellularLocation>
        <location evidence="1">Cytoplasm</location>
        <location evidence="1">Cytoskeleton</location>
        <location evidence="1">Cilium axoneme</location>
    </subcellularLocation>
</comment>
<feature type="coiled-coil region" evidence="9">
    <location>
        <begin position="1693"/>
        <end position="1741"/>
    </location>
</feature>
<dbReference type="SMART" id="SM00320">
    <property type="entry name" value="WD40"/>
    <property type="match status" value="8"/>
</dbReference>
<keyword evidence="12" id="KW-1185">Reference proteome</keyword>
<feature type="region of interest" description="Disordered" evidence="10">
    <location>
        <begin position="1451"/>
        <end position="1487"/>
    </location>
</feature>
<keyword evidence="7" id="KW-0966">Cell projection</keyword>
<name>A0ABM4EYX9_9AVES</name>
<dbReference type="InterPro" id="IPR015943">
    <property type="entry name" value="WD40/YVTN_repeat-like_dom_sf"/>
</dbReference>
<evidence type="ECO:0000256" key="4">
    <source>
        <dbReference type="ARBA" id="ARBA00022737"/>
    </source>
</evidence>
<evidence type="ECO:0000256" key="10">
    <source>
        <dbReference type="SAM" id="MobiDB-lite"/>
    </source>
</evidence>
<dbReference type="PROSITE" id="PS50082">
    <property type="entry name" value="WD_REPEATS_2"/>
    <property type="match status" value="3"/>
</dbReference>
<feature type="compositionally biased region" description="Polar residues" evidence="10">
    <location>
        <begin position="1806"/>
        <end position="1817"/>
    </location>
</feature>
<dbReference type="RefSeq" id="XP_067157897.1">
    <property type="nucleotide sequence ID" value="XM_067301796.1"/>
</dbReference>
<evidence type="ECO:0000259" key="11">
    <source>
        <dbReference type="Pfam" id="PF23409"/>
    </source>
</evidence>
<keyword evidence="2" id="KW-0963">Cytoplasm</keyword>
<evidence type="ECO:0000313" key="13">
    <source>
        <dbReference type="RefSeq" id="XP_067157897.1"/>
    </source>
</evidence>
<feature type="region of interest" description="Disordered" evidence="10">
    <location>
        <begin position="1"/>
        <end position="59"/>
    </location>
</feature>
<dbReference type="Proteomes" id="UP001652627">
    <property type="component" value="Chromosome 1"/>
</dbReference>
<dbReference type="PANTHER" id="PTHR14885">
    <property type="entry name" value="CILIA- AND FLAGELLA-ASSOCIATED PROTEIN 43-RELATED"/>
    <property type="match status" value="1"/>
</dbReference>
<feature type="repeat" description="WD" evidence="8">
    <location>
        <begin position="426"/>
        <end position="467"/>
    </location>
</feature>
<keyword evidence="6" id="KW-0206">Cytoskeleton</keyword>
<dbReference type="Pfam" id="PF23409">
    <property type="entry name" value="Beta-prop_EML"/>
    <property type="match status" value="1"/>
</dbReference>
<dbReference type="SUPFAM" id="SSF50978">
    <property type="entry name" value="WD40 repeat-like"/>
    <property type="match status" value="2"/>
</dbReference>
<dbReference type="Gene3D" id="2.130.10.10">
    <property type="entry name" value="YVTN repeat-like/Quinoprotein amine dehydrogenase"/>
    <property type="match status" value="3"/>
</dbReference>
<keyword evidence="13" id="KW-0282">Flagellum</keyword>
<evidence type="ECO:0000256" key="1">
    <source>
        <dbReference type="ARBA" id="ARBA00004430"/>
    </source>
</evidence>
<accession>A0ABM4EYX9</accession>
<sequence>MEAAPEESKTSFPKESPTAEEQEEELEQVESDADQSNAEEDVEEQHGTEVCSEPEKRPEKVEKKISETFYYKYEDLYSRPFVTEDSVIPINLLTLEHSFGYDCMRTVNLLMMDSQTLLYIAGNHVVLLDLKTKSQSYLRSSSGGGIGVITAHPTKQYFAVGEKGKKPNLIIYEYPSLRPYRILRGGTEEAYVSADFNHSGTLLASVGSNPDYMLTIWAWKQEKIVLRSKAFSQDVYKVTFSPDNEEQLTTSGTGHIKFWKMALTFTGLKLQGALGRFGKTAVTDIIGYVELPDGKVISGAEWGNLLLWEGGLIKVELCRAGRKPCHNGPVSQLILDEGELVTVGKDGFIRVWDIETVDAANTVDETGLLEMEPMNELLVGKNVSLSFMAKVHDRGQPIWYAQDASGALWKLDLTFSNITRDPECLYTFHSGKIEAMSVSPVTYLMATTALDRSVRIYDFISKTQLSEIKFKEGGTALTWAPRVVNPKGGLIAVGFEDGVVRIIEVYDPKGLAIVAGRTNIGKAEMNLKQAFKPHTTAVTALAYERNGDVLATGSKDKTVFFFAVEDKYEPIGFICVPGPVQALQWSPPSHVKSTLLVLCENGFALQVPAPHPDEEGIVSTYQIKNLPMQYFHFYSIKSRIKLEEEIARREKKKQEKEKAKLEWIKQQQEMGKQIEEELEEEPEEEEPLPPLYIPEEPSPILCGFYSTPGKFWLSLGGYDSGFLYHCAFSSNEHQDNLENKQDEPFEVICMEDSDDNPIHQISFCTSRLLMFCGMQNGALRVYPLREKDLAANTLKEYWSFNVHDNDYGQIQRICSSYDDRFLITCGGDGNIFAFNILSPEDVHKELKAKIPSPRSGLEKEKAAEDIEDPNAYSIEKAKQKKEYEQIMKEAEDKKNKKREELSALRHEFLSLLQKNQELPKHMQLHREQYEMDHRIFEELDGQTTQRIQLMQKEMAWEQEKHLIGLQKLQNRFRDSLEFDTVIVHAIQSNHKISTYRLLAISEKCYQDKQRETWKKTVLKQEWKETEQREIVSETRHMQRTTVVEGESEAEKLKKSEVQTVTTCLIANQREQIKRIVEKSDKAKAKIMKRKEEWEELYKNKPSDDYENPKDAQDIKEAQENMGDHKLKTAADYRVPEHKRMNAEKKMMQLASLEVLIHEKKANMNKQIMSLRDLKVSILDEIKCLVQELKSVQAALDLSEQLPVPLIPQLHPDEVPEKKFQFDSDILLKFKHEQEAEAKLQEQLEGSPSFGVFRERFLHGPSIRETEPMTRTASVRSMKIPSSVVTEQPKVFEIEKAEPTEIELEILKREKIRNMYLQETLIKRINALVINFDAELRFLRHMKLKLDVQMKCADLCHITWFEELLLLNNFEKHEDLLQGRVNTLLSEQKAMQQKLNSYLAQMEDRKYETAKLQDCEKALYATFQASLGENNKFAHFLTKVLKKKIKRIKKKEVEREADEEDENEKEIDEESSLESAEEDSGSEDEVFDDSVCPKDCDEALFQNTIQLREKRLDIEDALTEQKKVADNLRKEYDALVKKAKAVEASLDTAEGELEAFQREKQQRLNELHVVVPLKLHQVEYLVSGEIPSDFSQALVFTNQSLEYLQKRIVDLQNEKIMQREIFKKARQQHKQLVQDKKEMETKIQRLEEKCNQLMMTKFGRLVDLEALQAHSVNTRLEELKVQMMEKEYVHCQELKEWEERILDLQQQLMMLTKENTSKLQQLNKFCLEKQQLETKLDSLKNDLGAEFQGSQSSDTMEEARLQSVFNYMAGETALLKEEITLLSRKDVCLREELALLSRKNGYLFLQPSPSQDSETPTETFPIPAPERVSNGQSAL</sequence>
<feature type="compositionally biased region" description="Acidic residues" evidence="10">
    <location>
        <begin position="18"/>
        <end position="43"/>
    </location>
</feature>
<evidence type="ECO:0000256" key="5">
    <source>
        <dbReference type="ARBA" id="ARBA00023054"/>
    </source>
</evidence>
<evidence type="ECO:0000313" key="12">
    <source>
        <dbReference type="Proteomes" id="UP001652627"/>
    </source>
</evidence>
<dbReference type="PROSITE" id="PS00678">
    <property type="entry name" value="WD_REPEATS_1"/>
    <property type="match status" value="1"/>
</dbReference>
<evidence type="ECO:0000256" key="2">
    <source>
        <dbReference type="ARBA" id="ARBA00022490"/>
    </source>
</evidence>
<evidence type="ECO:0000256" key="9">
    <source>
        <dbReference type="SAM" id="Coils"/>
    </source>
</evidence>
<protein>
    <submittedName>
        <fullName evidence="13">Cilia- and flagella-associated protein 44</fullName>
    </submittedName>
</protein>